<reference evidence="1" key="1">
    <citation type="journal article" date="2014" name="Front. Microbiol.">
        <title>High frequency of phylogenetically diverse reductive dehalogenase-homologous genes in deep subseafloor sedimentary metagenomes.</title>
        <authorList>
            <person name="Kawai M."/>
            <person name="Futagami T."/>
            <person name="Toyoda A."/>
            <person name="Takaki Y."/>
            <person name="Nishi S."/>
            <person name="Hori S."/>
            <person name="Arai W."/>
            <person name="Tsubouchi T."/>
            <person name="Morono Y."/>
            <person name="Uchiyama I."/>
            <person name="Ito T."/>
            <person name="Fujiyama A."/>
            <person name="Inagaki F."/>
            <person name="Takami H."/>
        </authorList>
    </citation>
    <scope>NUCLEOTIDE SEQUENCE</scope>
    <source>
        <strain evidence="1">Expedition CK06-06</strain>
    </source>
</reference>
<proteinExistence type="predicted"/>
<dbReference type="AlphaFoldDB" id="X1M9B7"/>
<dbReference type="EMBL" id="BARV01019165">
    <property type="protein sequence ID" value="GAI27878.1"/>
    <property type="molecule type" value="Genomic_DNA"/>
</dbReference>
<accession>X1M9B7</accession>
<name>X1M9B7_9ZZZZ</name>
<gene>
    <name evidence="1" type="ORF">S06H3_32251</name>
</gene>
<protein>
    <submittedName>
        <fullName evidence="1">Uncharacterized protein</fullName>
    </submittedName>
</protein>
<evidence type="ECO:0000313" key="1">
    <source>
        <dbReference type="EMBL" id="GAI27878.1"/>
    </source>
</evidence>
<comment type="caution">
    <text evidence="1">The sequence shown here is derived from an EMBL/GenBank/DDBJ whole genome shotgun (WGS) entry which is preliminary data.</text>
</comment>
<organism evidence="1">
    <name type="scientific">marine sediment metagenome</name>
    <dbReference type="NCBI Taxonomy" id="412755"/>
    <lineage>
        <taxon>unclassified sequences</taxon>
        <taxon>metagenomes</taxon>
        <taxon>ecological metagenomes</taxon>
    </lineage>
</organism>
<feature type="non-terminal residue" evidence="1">
    <location>
        <position position="1"/>
    </location>
</feature>
<sequence length="34" mass="4094">DERSRNAKSNNKPDDEVREVWEYEVLYQGSGYYP</sequence>